<comment type="function">
    <text evidence="1">Efflux system for nickel and cobalt.</text>
</comment>
<feature type="transmembrane region" description="Helical" evidence="13">
    <location>
        <begin position="255"/>
        <end position="280"/>
    </location>
</feature>
<evidence type="ECO:0000256" key="4">
    <source>
        <dbReference type="ARBA" id="ARBA00022448"/>
    </source>
</evidence>
<feature type="transmembrane region" description="Helical" evidence="13">
    <location>
        <begin position="12"/>
        <end position="29"/>
    </location>
</feature>
<keyword evidence="9" id="KW-0406">Ion transport</keyword>
<evidence type="ECO:0000256" key="11">
    <source>
        <dbReference type="ARBA" id="ARBA00023136"/>
    </source>
</evidence>
<dbReference type="Proteomes" id="UP001302274">
    <property type="component" value="Unassembled WGS sequence"/>
</dbReference>
<comment type="similarity">
    <text evidence="13">Belongs to the NiCoT transporter (TC 2.A.52) family.</text>
</comment>
<sequence>MNPIVENPLTWVYFPTALLLGALHALEPGHAKTLTAAYLIGIKGTKKDALLLGLSVALTHSIVVVGISALALYIGRETFTQDVTRWLQIGSGIIVILLGFWLMVKRIRQMNKAHSHHHHHASEKVHIESDLASGLLEIVQTDEGERMRYSCAQTANDLKIKVIINRPQGLEILELVKLGEGKIFQSAVAPSEPHEFSAELEIVSVHCREVKTFEMHEDHDHHDHDLMSDDEHARAHAASIPEYAKKGERPTSLQILSFGAAGGMIPCPASITVMLLALSIGKVGAGLFAVAGFSIGLAVTLVGIGLVVVVSLNKIQGSGRFQWVSSKAPIISAGIVMLSGIAALVFTH</sequence>
<comment type="subcellular location">
    <subcellularLocation>
        <location evidence="2 13">Cell membrane</location>
        <topology evidence="2 13">Multi-pass membrane protein</topology>
    </subcellularLocation>
</comment>
<evidence type="ECO:0000256" key="7">
    <source>
        <dbReference type="ARBA" id="ARBA00022692"/>
    </source>
</evidence>
<protein>
    <recommendedName>
        <fullName evidence="13">Nickel/cobalt efflux system</fullName>
    </recommendedName>
</protein>
<keyword evidence="8 13" id="KW-1133">Transmembrane helix</keyword>
<organism evidence="14 15">
    <name type="scientific">Bacteriovorax antarcticus</name>
    <dbReference type="NCBI Taxonomy" id="3088717"/>
    <lineage>
        <taxon>Bacteria</taxon>
        <taxon>Pseudomonadati</taxon>
        <taxon>Bdellovibrionota</taxon>
        <taxon>Bacteriovoracia</taxon>
        <taxon>Bacteriovoracales</taxon>
        <taxon>Bacteriovoracaceae</taxon>
        <taxon>Bacteriovorax</taxon>
    </lineage>
</organism>
<evidence type="ECO:0000313" key="14">
    <source>
        <dbReference type="EMBL" id="MEA9358199.1"/>
    </source>
</evidence>
<evidence type="ECO:0000256" key="3">
    <source>
        <dbReference type="ARBA" id="ARBA00022426"/>
    </source>
</evidence>
<dbReference type="EMBL" id="JAYGJQ010000003">
    <property type="protein sequence ID" value="MEA9358199.1"/>
    <property type="molecule type" value="Genomic_DNA"/>
</dbReference>
<feature type="transmembrane region" description="Helical" evidence="13">
    <location>
        <begin position="86"/>
        <end position="104"/>
    </location>
</feature>
<evidence type="ECO:0000313" key="15">
    <source>
        <dbReference type="Proteomes" id="UP001302274"/>
    </source>
</evidence>
<feature type="transmembrane region" description="Helical" evidence="13">
    <location>
        <begin position="286"/>
        <end position="312"/>
    </location>
</feature>
<keyword evidence="11 13" id="KW-0472">Membrane</keyword>
<dbReference type="RefSeq" id="WP_323578505.1">
    <property type="nucleotide sequence ID" value="NZ_JAYGJQ010000003.1"/>
</dbReference>
<evidence type="ECO:0000256" key="12">
    <source>
        <dbReference type="ARBA" id="ARBA00023285"/>
    </source>
</evidence>
<dbReference type="PANTHER" id="PTHR40659">
    <property type="entry name" value="NICKEL/COBALT EFFLUX SYSTEM RCNA"/>
    <property type="match status" value="1"/>
</dbReference>
<keyword evidence="5" id="KW-1003">Cell membrane</keyword>
<evidence type="ECO:0000256" key="2">
    <source>
        <dbReference type="ARBA" id="ARBA00004651"/>
    </source>
</evidence>
<keyword evidence="6" id="KW-0533">Nickel</keyword>
<keyword evidence="7 13" id="KW-0812">Transmembrane</keyword>
<keyword evidence="12" id="KW-0170">Cobalt</keyword>
<evidence type="ECO:0000256" key="8">
    <source>
        <dbReference type="ARBA" id="ARBA00022989"/>
    </source>
</evidence>
<evidence type="ECO:0000256" key="6">
    <source>
        <dbReference type="ARBA" id="ARBA00022596"/>
    </source>
</evidence>
<evidence type="ECO:0000256" key="1">
    <source>
        <dbReference type="ARBA" id="ARBA00002510"/>
    </source>
</evidence>
<accession>A0ABU5W0W9</accession>
<name>A0ABU5W0W9_9BACT</name>
<reference evidence="14 15" key="1">
    <citation type="submission" date="2023-11" db="EMBL/GenBank/DDBJ databases">
        <title>A Novel Polar Bacteriovorax (B. antarcticus) Isolated from the Biocrust in Antarctica.</title>
        <authorList>
            <person name="Mun W."/>
            <person name="Choi S.Y."/>
            <person name="Mitchell R.J."/>
        </authorList>
    </citation>
    <scope>NUCLEOTIDE SEQUENCE [LARGE SCALE GENOMIC DNA]</scope>
    <source>
        <strain evidence="14 15">PP10</strain>
    </source>
</reference>
<keyword evidence="10" id="KW-0921">Nickel transport</keyword>
<keyword evidence="4 13" id="KW-0813">Transport</keyword>
<dbReference type="PANTHER" id="PTHR40659:SF1">
    <property type="entry name" value="NICKEL_COBALT EFFLUX SYSTEM RCNA"/>
    <property type="match status" value="1"/>
</dbReference>
<feature type="transmembrane region" description="Helical" evidence="13">
    <location>
        <begin position="50"/>
        <end position="74"/>
    </location>
</feature>
<evidence type="ECO:0000256" key="10">
    <source>
        <dbReference type="ARBA" id="ARBA00023112"/>
    </source>
</evidence>
<proteinExistence type="inferred from homology"/>
<dbReference type="InterPro" id="IPR051224">
    <property type="entry name" value="NiCoT_RcnA"/>
</dbReference>
<evidence type="ECO:0000256" key="13">
    <source>
        <dbReference type="RuleBase" id="RU362101"/>
    </source>
</evidence>
<evidence type="ECO:0000256" key="5">
    <source>
        <dbReference type="ARBA" id="ARBA00022475"/>
    </source>
</evidence>
<feature type="transmembrane region" description="Helical" evidence="13">
    <location>
        <begin position="324"/>
        <end position="346"/>
    </location>
</feature>
<evidence type="ECO:0000256" key="9">
    <source>
        <dbReference type="ARBA" id="ARBA00023065"/>
    </source>
</evidence>
<keyword evidence="3" id="KW-0171">Cobalt transport</keyword>
<gene>
    <name evidence="14" type="ORF">SHI21_18335</name>
</gene>
<dbReference type="InterPro" id="IPR011541">
    <property type="entry name" value="Ni/Co_transpt_high_affinity"/>
</dbReference>
<comment type="caution">
    <text evidence="14">The sequence shown here is derived from an EMBL/GenBank/DDBJ whole genome shotgun (WGS) entry which is preliminary data.</text>
</comment>
<keyword evidence="15" id="KW-1185">Reference proteome</keyword>
<dbReference type="Pfam" id="PF03824">
    <property type="entry name" value="NicO"/>
    <property type="match status" value="2"/>
</dbReference>